<dbReference type="Proteomes" id="UP000288082">
    <property type="component" value="Unassembled WGS sequence"/>
</dbReference>
<comment type="caution">
    <text evidence="1">The sequence shown here is derived from an EMBL/GenBank/DDBJ whole genome shotgun (WGS) entry which is preliminary data.</text>
</comment>
<accession>A0A430R2F5</accession>
<gene>
    <name evidence="1" type="ORF">CSW50_09300</name>
</gene>
<proteinExistence type="predicted"/>
<name>A0A430R2F5_THESC</name>
<reference evidence="1 2" key="1">
    <citation type="journal article" date="2019" name="Extremophiles">
        <title>Biogeography of thermophiles and predominance of Thermus scotoductus in domestic water heaters.</title>
        <authorList>
            <person name="Wilpiszeski R.L."/>
            <person name="Zhang Z."/>
            <person name="House C.H."/>
        </authorList>
    </citation>
    <scope>NUCLEOTIDE SEQUENCE [LARGE SCALE GENOMIC DNA]</scope>
    <source>
        <strain evidence="1 2">38_S38</strain>
    </source>
</reference>
<evidence type="ECO:0000313" key="1">
    <source>
        <dbReference type="EMBL" id="RTH01517.1"/>
    </source>
</evidence>
<sequence length="190" mass="22107">MAELFVKPEVPPEESGLLLPRYHWELWKRLLEHTPRCMAYLREHGVEAWLERYGLPEEPYEEWASEYVAGHSPMGWWVVYTPPKTPPPPEIPSWDPASEPAERWREKVHRALEAYVKAVEEAYQRAGWEKVRVKLNWEHFTWLALRLEGLSWAEIADRAALALDVAAVRLAVKRLAAQLGVRLKSGRGEH</sequence>
<protein>
    <submittedName>
        <fullName evidence="1">Uncharacterized protein</fullName>
    </submittedName>
</protein>
<evidence type="ECO:0000313" key="2">
    <source>
        <dbReference type="Proteomes" id="UP000288082"/>
    </source>
</evidence>
<dbReference type="EMBL" id="PELM01000333">
    <property type="protein sequence ID" value="RTH01517.1"/>
    <property type="molecule type" value="Genomic_DNA"/>
</dbReference>
<organism evidence="1 2">
    <name type="scientific">Thermus scotoductus</name>
    <dbReference type="NCBI Taxonomy" id="37636"/>
    <lineage>
        <taxon>Bacteria</taxon>
        <taxon>Thermotogati</taxon>
        <taxon>Deinococcota</taxon>
        <taxon>Deinococci</taxon>
        <taxon>Thermales</taxon>
        <taxon>Thermaceae</taxon>
        <taxon>Thermus</taxon>
    </lineage>
</organism>
<dbReference type="AlphaFoldDB" id="A0A430R2F5"/>